<dbReference type="PANTHER" id="PTHR18968:SF166">
    <property type="entry name" value="2-HYDROXYACYL-COA LYASE 2"/>
    <property type="match status" value="1"/>
</dbReference>
<dbReference type="Pfam" id="PF02776">
    <property type="entry name" value="TPP_enzyme_N"/>
    <property type="match status" value="1"/>
</dbReference>
<dbReference type="GO" id="GO:0050660">
    <property type="term" value="F:flavin adenine dinucleotide binding"/>
    <property type="evidence" value="ECO:0007669"/>
    <property type="project" value="TreeGrafter"/>
</dbReference>
<evidence type="ECO:0000256" key="7">
    <source>
        <dbReference type="RuleBase" id="RU362132"/>
    </source>
</evidence>
<dbReference type="Gene3D" id="3.40.50.1220">
    <property type="entry name" value="TPP-binding domain"/>
    <property type="match status" value="1"/>
</dbReference>
<evidence type="ECO:0000259" key="10">
    <source>
        <dbReference type="Pfam" id="PF02776"/>
    </source>
</evidence>
<dbReference type="InterPro" id="IPR012000">
    <property type="entry name" value="Thiamin_PyroP_enz_cen_dom"/>
</dbReference>
<dbReference type="InterPro" id="IPR045229">
    <property type="entry name" value="TPP_enz"/>
</dbReference>
<dbReference type="Pfam" id="PF00205">
    <property type="entry name" value="TPP_enzyme_M"/>
    <property type="match status" value="1"/>
</dbReference>
<dbReference type="SUPFAM" id="SSF52467">
    <property type="entry name" value="DHS-like NAD/FAD-binding domain"/>
    <property type="match status" value="1"/>
</dbReference>
<feature type="domain" description="Thiamine pyrophosphate enzyme N-terminal TPP-binding" evidence="10">
    <location>
        <begin position="1"/>
        <end position="115"/>
    </location>
</feature>
<dbReference type="InterPro" id="IPR029061">
    <property type="entry name" value="THDP-binding"/>
</dbReference>
<evidence type="ECO:0000313" key="11">
    <source>
        <dbReference type="EMBL" id="KGM49155.1"/>
    </source>
</evidence>
<dbReference type="Proteomes" id="UP000030004">
    <property type="component" value="Unassembled WGS sequence"/>
</dbReference>
<dbReference type="GO" id="GO:0030976">
    <property type="term" value="F:thiamine pyrophosphate binding"/>
    <property type="evidence" value="ECO:0007669"/>
    <property type="project" value="InterPro"/>
</dbReference>
<dbReference type="Pfam" id="PF02775">
    <property type="entry name" value="TPP_enzyme_C"/>
    <property type="match status" value="1"/>
</dbReference>
<dbReference type="eggNOG" id="COG0028">
    <property type="taxonomic scope" value="Bacteria"/>
</dbReference>
<comment type="caution">
    <text evidence="11">The sequence shown here is derived from an EMBL/GenBank/DDBJ whole genome shotgun (WGS) entry which is preliminary data.</text>
</comment>
<dbReference type="InterPro" id="IPR011766">
    <property type="entry name" value="TPP_enzyme_TPP-bd"/>
</dbReference>
<comment type="cofactor">
    <cofactor evidence="2">
        <name>thiamine diphosphate</name>
        <dbReference type="ChEBI" id="CHEBI:58937"/>
    </cofactor>
</comment>
<name>A0A0A0EFQ2_9RHOB</name>
<feature type="domain" description="Thiamine pyrophosphate enzyme TPP-binding" evidence="9">
    <location>
        <begin position="392"/>
        <end position="529"/>
    </location>
</feature>
<dbReference type="CDD" id="cd00568">
    <property type="entry name" value="TPP_enzymes"/>
    <property type="match status" value="1"/>
</dbReference>
<dbReference type="GO" id="GO:0009097">
    <property type="term" value="P:isoleucine biosynthetic process"/>
    <property type="evidence" value="ECO:0007669"/>
    <property type="project" value="TreeGrafter"/>
</dbReference>
<dbReference type="CDD" id="cd07035">
    <property type="entry name" value="TPP_PYR_POX_like"/>
    <property type="match status" value="1"/>
</dbReference>
<dbReference type="SUPFAM" id="SSF52518">
    <property type="entry name" value="Thiamin diphosphate-binding fold (THDP-binding)"/>
    <property type="match status" value="2"/>
</dbReference>
<dbReference type="PANTHER" id="PTHR18968">
    <property type="entry name" value="THIAMINE PYROPHOSPHATE ENZYMES"/>
    <property type="match status" value="1"/>
</dbReference>
<dbReference type="PROSITE" id="PS00187">
    <property type="entry name" value="TPP_ENZYMES"/>
    <property type="match status" value="1"/>
</dbReference>
<evidence type="ECO:0000259" key="8">
    <source>
        <dbReference type="Pfam" id="PF00205"/>
    </source>
</evidence>
<dbReference type="Gene3D" id="3.40.50.970">
    <property type="match status" value="2"/>
</dbReference>
<dbReference type="GO" id="GO:0000287">
    <property type="term" value="F:magnesium ion binding"/>
    <property type="evidence" value="ECO:0007669"/>
    <property type="project" value="InterPro"/>
</dbReference>
<reference evidence="11 12" key="1">
    <citation type="journal article" date="2015" name="Antonie Van Leeuwenhoek">
        <title>Pseudooceanicola atlanticus gen. nov. sp. nov., isolated from surface seawater of the Atlantic Ocean and reclassification of Oceanicola batsensis, Oceanicola marinus, Oceanicola nitratireducens, Oceanicola nanhaiensis, Oceanicola antarcticus and Oceanicola flagellatus, as Pseudooceanicola batsensis comb. nov., Pseudooceanicola marinus comb. nov., Pseudooceanicola nitratireducens comb. nov., Pseudooceanicola nanhaiensis comb. nov., Pseudooceanicola antarcticus comb. nov., and Pseudooceanicola flagellatus comb. nov.</title>
        <authorList>
            <person name="Lai Q."/>
            <person name="Li G."/>
            <person name="Liu X."/>
            <person name="Du Y."/>
            <person name="Sun F."/>
            <person name="Shao Z."/>
        </authorList>
    </citation>
    <scope>NUCLEOTIDE SEQUENCE [LARGE SCALE GENOMIC DNA]</scope>
    <source>
        <strain evidence="11 12">22II-s11g</strain>
    </source>
</reference>
<dbReference type="InterPro" id="IPR000399">
    <property type="entry name" value="TPP-bd_CS"/>
</dbReference>
<evidence type="ECO:0000256" key="2">
    <source>
        <dbReference type="ARBA" id="ARBA00001964"/>
    </source>
</evidence>
<feature type="domain" description="Thiamine pyrophosphate enzyme central" evidence="8">
    <location>
        <begin position="187"/>
        <end position="318"/>
    </location>
</feature>
<proteinExistence type="inferred from homology"/>
<dbReference type="InterPro" id="IPR029035">
    <property type="entry name" value="DHS-like_NAD/FAD-binding_dom"/>
</dbReference>
<dbReference type="InterPro" id="IPR012001">
    <property type="entry name" value="Thiamin_PyroP_enz_TPP-bd_dom"/>
</dbReference>
<sequence>MKLFEALAQALAQNGDGLLFGVVGDANAYMVDAYARRDGARYVALANENGAVLAAIGAAMIGDEVGFATVTHGPALTNCVTALTEGVRSNTPMVLLCGDTPPEDRENLQNIDQKAVILSSGAGFEQMRSPATALEDLARAVRRARAERRPVAFNMPAQMQWQEVEYRDTSWHVPALPRVEIEGEALDNAVGIIAAARRPVILAGRGAIDDDSRAALLRLARRIEAPLATTMRAKGLFSGEDHVLGVHGTVSTPAASEVIQKADCLIAFGASLNFHTTAQGSFIDGKRVIQVADRAQDLAANAVPDVAILGSAPAVADTLLHWLDEAEIPGSGHTTDLPAQGLDQPEIRAMSDIREGCVDFLTALDRLNRLLPQERTLVTDAGRWMVRSYGLLTAPGPRDMVTSASFGAIGLGMATAIGAAARRPDRPTVLFCGDGGFMLGNLAEFNSATREGLDLICVIFNDGSYGAEHIQFRDKQLDPAITLFNWPDFVSVARSLGGDGTCVTSAADLDALPEAIDSRDRTRPYLIDVRLDPDRMTMW</sequence>
<comment type="similarity">
    <text evidence="3 7">Belongs to the TPP enzyme family.</text>
</comment>
<keyword evidence="4" id="KW-0808">Transferase</keyword>
<evidence type="ECO:0000256" key="5">
    <source>
        <dbReference type="ARBA" id="ARBA00022723"/>
    </source>
</evidence>
<keyword evidence="12" id="KW-1185">Reference proteome</keyword>
<evidence type="ECO:0000256" key="6">
    <source>
        <dbReference type="ARBA" id="ARBA00023052"/>
    </source>
</evidence>
<evidence type="ECO:0000256" key="1">
    <source>
        <dbReference type="ARBA" id="ARBA00001946"/>
    </source>
</evidence>
<evidence type="ECO:0000259" key="9">
    <source>
        <dbReference type="Pfam" id="PF02775"/>
    </source>
</evidence>
<dbReference type="AlphaFoldDB" id="A0A0A0EFQ2"/>
<accession>A0A0A0EFQ2</accession>
<evidence type="ECO:0000256" key="3">
    <source>
        <dbReference type="ARBA" id="ARBA00007812"/>
    </source>
</evidence>
<comment type="cofactor">
    <cofactor evidence="1">
        <name>Mg(2+)</name>
        <dbReference type="ChEBI" id="CHEBI:18420"/>
    </cofactor>
</comment>
<dbReference type="STRING" id="1461694.ATO9_10820"/>
<evidence type="ECO:0000256" key="4">
    <source>
        <dbReference type="ARBA" id="ARBA00022679"/>
    </source>
</evidence>
<dbReference type="GO" id="GO:0005948">
    <property type="term" value="C:acetolactate synthase complex"/>
    <property type="evidence" value="ECO:0007669"/>
    <property type="project" value="TreeGrafter"/>
</dbReference>
<dbReference type="GO" id="GO:0003984">
    <property type="term" value="F:acetolactate synthase activity"/>
    <property type="evidence" value="ECO:0007669"/>
    <property type="project" value="TreeGrafter"/>
</dbReference>
<gene>
    <name evidence="11" type="ORF">ATO9_10820</name>
</gene>
<dbReference type="RefSeq" id="WP_043748247.1">
    <property type="nucleotide sequence ID" value="NZ_AQQX01000003.1"/>
</dbReference>
<keyword evidence="5" id="KW-0479">Metal-binding</keyword>
<evidence type="ECO:0000313" key="12">
    <source>
        <dbReference type="Proteomes" id="UP000030004"/>
    </source>
</evidence>
<keyword evidence="6 7" id="KW-0786">Thiamine pyrophosphate</keyword>
<dbReference type="EMBL" id="AQQX01000003">
    <property type="protein sequence ID" value="KGM49155.1"/>
    <property type="molecule type" value="Genomic_DNA"/>
</dbReference>
<protein>
    <submittedName>
        <fullName evidence="11">Acetolactate synthase</fullName>
    </submittedName>
</protein>
<dbReference type="GO" id="GO:0009099">
    <property type="term" value="P:L-valine biosynthetic process"/>
    <property type="evidence" value="ECO:0007669"/>
    <property type="project" value="TreeGrafter"/>
</dbReference>
<organism evidence="11 12">
    <name type="scientific">Pseudooceanicola atlanticus</name>
    <dbReference type="NCBI Taxonomy" id="1461694"/>
    <lineage>
        <taxon>Bacteria</taxon>
        <taxon>Pseudomonadati</taxon>
        <taxon>Pseudomonadota</taxon>
        <taxon>Alphaproteobacteria</taxon>
        <taxon>Rhodobacterales</taxon>
        <taxon>Paracoccaceae</taxon>
        <taxon>Pseudooceanicola</taxon>
    </lineage>
</organism>